<name>A0A376P388_ECOLX</name>
<proteinExistence type="predicted"/>
<keyword evidence="4" id="KW-0238">DNA-binding</keyword>
<dbReference type="FunFam" id="1.20.58.850:FF:000001">
    <property type="entry name" value="Chromosome partition protein MukB"/>
    <property type="match status" value="1"/>
</dbReference>
<evidence type="ECO:0000313" key="7">
    <source>
        <dbReference type="EMBL" id="STH72983.1"/>
    </source>
</evidence>
<dbReference type="Gene3D" id="3.30.70.3500">
    <property type="entry name" value="MukB, hinge domain"/>
    <property type="match status" value="1"/>
</dbReference>
<evidence type="ECO:0000256" key="4">
    <source>
        <dbReference type="ARBA" id="ARBA00023125"/>
    </source>
</evidence>
<evidence type="ECO:0000313" key="8">
    <source>
        <dbReference type="Proteomes" id="UP000254428"/>
    </source>
</evidence>
<accession>A0A376P388</accession>
<dbReference type="EMBL" id="UGBT01000002">
    <property type="protein sequence ID" value="STH72983.1"/>
    <property type="molecule type" value="Genomic_DNA"/>
</dbReference>
<dbReference type="FunFam" id="3.30.70.3500:FF:000001">
    <property type="entry name" value="Chromosome partition protein MukB"/>
    <property type="match status" value="1"/>
</dbReference>
<gene>
    <name evidence="7" type="primary">mukB_2</name>
    <name evidence="7" type="ORF">NCTC11341_04681</name>
</gene>
<keyword evidence="1" id="KW-0963">Cytoplasm</keyword>
<dbReference type="Proteomes" id="UP000254428">
    <property type="component" value="Unassembled WGS sequence"/>
</dbReference>
<dbReference type="PANTHER" id="PTHR42963">
    <property type="entry name" value="CHROMOSOME PARTITION PROTEIN MUKB"/>
    <property type="match status" value="1"/>
</dbReference>
<reference evidence="7 8" key="1">
    <citation type="submission" date="2018-06" db="EMBL/GenBank/DDBJ databases">
        <authorList>
            <consortium name="Pathogen Informatics"/>
            <person name="Doyle S."/>
        </authorList>
    </citation>
    <scope>NUCLEOTIDE SEQUENCE [LARGE SCALE GENOMIC DNA]</scope>
    <source>
        <strain evidence="7 8">NCTC11341</strain>
    </source>
</reference>
<evidence type="ECO:0000259" key="6">
    <source>
        <dbReference type="Pfam" id="PF16330"/>
    </source>
</evidence>
<dbReference type="InterPro" id="IPR032520">
    <property type="entry name" value="MukB_hinge"/>
</dbReference>
<dbReference type="GO" id="GO:0030261">
    <property type="term" value="P:chromosome condensation"/>
    <property type="evidence" value="ECO:0007669"/>
    <property type="project" value="UniProtKB-KW"/>
</dbReference>
<sequence length="376" mass="43126">MSMAQTAHSQFEQAYQLVVAINGPLARNEAWDVARELLREGVDQRHLAEQVQPLRMRLSELEQRLREQQEAERLLADFCKRQGKNFDIDELEALHQELEARIASLSDSVSNAREERMALRQEQEQLQSRIQSLMQRAPVWLAAQNSLNQLSEQCGEEFTSSQDVTEYLQQLLEREREAIVERDEVGARKNAVDEEIERLSQPGGSEDQRLNALAERFGGVLLSEIYDDVSLEDAPYFSALYGPSRHAIVVPDLSQVTEHLEGLTDCPEDLYLIEGDPQSFDDSVFSVDELEKAVVVKIADRQWRYSRFPEVPLFGRAARESRIESLHAEREVLSERFATLSFDVQKPSVCIRRSAALSAVIWRWRLSLTRKQKSVN</sequence>
<organism evidence="7 8">
    <name type="scientific">Escherichia coli</name>
    <dbReference type="NCBI Taxonomy" id="562"/>
    <lineage>
        <taxon>Bacteria</taxon>
        <taxon>Pseudomonadati</taxon>
        <taxon>Pseudomonadota</taxon>
        <taxon>Gammaproteobacteria</taxon>
        <taxon>Enterobacterales</taxon>
        <taxon>Enterobacteriaceae</taxon>
        <taxon>Escherichia</taxon>
    </lineage>
</organism>
<dbReference type="Gene3D" id="1.20.58.850">
    <property type="match status" value="1"/>
</dbReference>
<protein>
    <submittedName>
        <fullName evidence="7">Chromosome partition protein</fullName>
    </submittedName>
</protein>
<dbReference type="PANTHER" id="PTHR42963:SF1">
    <property type="entry name" value="DUF4476 DOMAIN-CONTAINING PROTEIN"/>
    <property type="match status" value="1"/>
</dbReference>
<keyword evidence="5" id="KW-0175">Coiled coil</keyword>
<dbReference type="GO" id="GO:0007059">
    <property type="term" value="P:chromosome segregation"/>
    <property type="evidence" value="ECO:0007669"/>
    <property type="project" value="UniProtKB-KW"/>
</dbReference>
<dbReference type="InterPro" id="IPR042501">
    <property type="entry name" value="MukB_hinge_sf"/>
</dbReference>
<dbReference type="AlphaFoldDB" id="A0A376P388"/>
<dbReference type="GO" id="GO:0005737">
    <property type="term" value="C:cytoplasm"/>
    <property type="evidence" value="ECO:0007669"/>
    <property type="project" value="TreeGrafter"/>
</dbReference>
<evidence type="ECO:0000256" key="3">
    <source>
        <dbReference type="ARBA" id="ARBA00023067"/>
    </source>
</evidence>
<feature type="coiled-coil region" evidence="5">
    <location>
        <begin position="51"/>
        <end position="136"/>
    </location>
</feature>
<dbReference type="InterPro" id="IPR050308">
    <property type="entry name" value="MukB/SMC"/>
</dbReference>
<feature type="domain" description="MukB hinge" evidence="6">
    <location>
        <begin position="181"/>
        <end position="346"/>
    </location>
</feature>
<evidence type="ECO:0000256" key="5">
    <source>
        <dbReference type="SAM" id="Coils"/>
    </source>
</evidence>
<dbReference type="Gene3D" id="1.20.5.420">
    <property type="entry name" value="Immunoglobulin FC, subunit C"/>
    <property type="match status" value="1"/>
</dbReference>
<dbReference type="Pfam" id="PF16330">
    <property type="entry name" value="MukB_hinge"/>
    <property type="match status" value="1"/>
</dbReference>
<keyword evidence="3" id="KW-0226">DNA condensation</keyword>
<evidence type="ECO:0000256" key="2">
    <source>
        <dbReference type="ARBA" id="ARBA00022829"/>
    </source>
</evidence>
<evidence type="ECO:0000256" key="1">
    <source>
        <dbReference type="ARBA" id="ARBA00022490"/>
    </source>
</evidence>
<keyword evidence="2" id="KW-0159">Chromosome partition</keyword>
<dbReference type="GO" id="GO:0003677">
    <property type="term" value="F:DNA binding"/>
    <property type="evidence" value="ECO:0007669"/>
    <property type="project" value="UniProtKB-KW"/>
</dbReference>